<reference evidence="1 2" key="1">
    <citation type="journal article" date="2020" name="Biotechnol. Biofuels">
        <title>New insights from the biogas microbiome by comprehensive genome-resolved metagenomics of nearly 1600 species originating from multiple anaerobic digesters.</title>
        <authorList>
            <person name="Campanaro S."/>
            <person name="Treu L."/>
            <person name="Rodriguez-R L.M."/>
            <person name="Kovalovszki A."/>
            <person name="Ziels R.M."/>
            <person name="Maus I."/>
            <person name="Zhu X."/>
            <person name="Kougias P.G."/>
            <person name="Basile A."/>
            <person name="Luo G."/>
            <person name="Schluter A."/>
            <person name="Konstantinidis K.T."/>
            <person name="Angelidaki I."/>
        </authorList>
    </citation>
    <scope>NUCLEOTIDE SEQUENCE [LARGE SCALE GENOMIC DNA]</scope>
    <source>
        <strain evidence="1">AS27yjCOA_157</strain>
    </source>
</reference>
<evidence type="ECO:0000313" key="1">
    <source>
        <dbReference type="EMBL" id="NLJ22640.1"/>
    </source>
</evidence>
<gene>
    <name evidence="1" type="ORF">GX426_05985</name>
</gene>
<dbReference type="GeneID" id="24812335"/>
<dbReference type="EMBL" id="JAAYUN010000098">
    <property type="protein sequence ID" value="NLJ22640.1"/>
    <property type="molecule type" value="Genomic_DNA"/>
</dbReference>
<dbReference type="PIRSF" id="PIRSF037181">
    <property type="entry name" value="DGC"/>
    <property type="match status" value="1"/>
</dbReference>
<dbReference type="AlphaFoldDB" id="A0A7K4AI20"/>
<accession>A0A7K4AI20</accession>
<comment type="caution">
    <text evidence="1">The sequence shown here is derived from an EMBL/GenBank/DDBJ whole genome shotgun (WGS) entry which is preliminary data.</text>
</comment>
<sequence>MVPHSGFLYVSHGKNEKRGRLKSTVLFTCSGRSNTGKLTDIAASTLSFRRPNLFRAIPAQKGAENLEDAKREGELIFIVDGCEEHCAKKKLEFAGLEADMQVVLTQIGIKKTNPSDIKSEYVEQVINVLKKTVKSLQK</sequence>
<proteinExistence type="predicted"/>
<dbReference type="RefSeq" id="WP_048132488.1">
    <property type="nucleotide sequence ID" value="NZ_JBCEYR010000003.1"/>
</dbReference>
<organism evidence="1 2">
    <name type="scientific">Methanothrix soehngenii</name>
    <name type="common">Methanosaeta concilii</name>
    <dbReference type="NCBI Taxonomy" id="2223"/>
    <lineage>
        <taxon>Archaea</taxon>
        <taxon>Methanobacteriati</taxon>
        <taxon>Methanobacteriota</taxon>
        <taxon>Stenosarchaea group</taxon>
        <taxon>Methanomicrobia</taxon>
        <taxon>Methanotrichales</taxon>
        <taxon>Methanotrichaceae</taxon>
        <taxon>Methanothrix</taxon>
    </lineage>
</organism>
<dbReference type="InterPro" id="IPR014958">
    <property type="entry name" value="DGC"/>
</dbReference>
<dbReference type="Pfam" id="PF08859">
    <property type="entry name" value="DGC"/>
    <property type="match status" value="1"/>
</dbReference>
<dbReference type="Proteomes" id="UP000544742">
    <property type="component" value="Unassembled WGS sequence"/>
</dbReference>
<protein>
    <recommendedName>
        <fullName evidence="3">DGC domain protein</fullName>
    </recommendedName>
</protein>
<evidence type="ECO:0008006" key="3">
    <source>
        <dbReference type="Google" id="ProtNLM"/>
    </source>
</evidence>
<name>A0A7K4AI20_METSH</name>
<evidence type="ECO:0000313" key="2">
    <source>
        <dbReference type="Proteomes" id="UP000544742"/>
    </source>
</evidence>